<organism evidence="5 6">
    <name type="scientific">Kurthia sibirica</name>
    <dbReference type="NCBI Taxonomy" id="202750"/>
    <lineage>
        <taxon>Bacteria</taxon>
        <taxon>Bacillati</taxon>
        <taxon>Bacillota</taxon>
        <taxon>Bacilli</taxon>
        <taxon>Bacillales</taxon>
        <taxon>Caryophanaceae</taxon>
        <taxon>Kurthia</taxon>
    </lineage>
</organism>
<dbReference type="GO" id="GO:0005524">
    <property type="term" value="F:ATP binding"/>
    <property type="evidence" value="ECO:0007669"/>
    <property type="project" value="UniProtKB-KW"/>
</dbReference>
<evidence type="ECO:0000313" key="5">
    <source>
        <dbReference type="EMBL" id="PWI25466.1"/>
    </source>
</evidence>
<comment type="caution">
    <text evidence="5">The sequence shown here is derived from an EMBL/GenBank/DDBJ whole genome shotgun (WGS) entry which is preliminary data.</text>
</comment>
<reference evidence="5 6" key="1">
    <citation type="submission" date="2018-05" db="EMBL/GenBank/DDBJ databases">
        <title>Kurthia sibirica genome sequence.</title>
        <authorList>
            <person name="Maclea K.S."/>
            <person name="Goen A.E."/>
        </authorList>
    </citation>
    <scope>NUCLEOTIDE SEQUENCE [LARGE SCALE GENOMIC DNA]</scope>
    <source>
        <strain evidence="5 6">ATCC 49154</strain>
    </source>
</reference>
<proteinExistence type="predicted"/>
<dbReference type="Proteomes" id="UP000245938">
    <property type="component" value="Unassembled WGS sequence"/>
</dbReference>
<keyword evidence="2" id="KW-0547">Nucleotide-binding</keyword>
<evidence type="ECO:0000256" key="3">
    <source>
        <dbReference type="ARBA" id="ARBA00022840"/>
    </source>
</evidence>
<name>A0A2U3ALQ0_9BACL</name>
<accession>A0A2U3ALQ0</accession>
<dbReference type="OrthoDB" id="9802264at2"/>
<gene>
    <name evidence="5" type="ORF">DEX24_07615</name>
</gene>
<evidence type="ECO:0000313" key="6">
    <source>
        <dbReference type="Proteomes" id="UP000245938"/>
    </source>
</evidence>
<dbReference type="Pfam" id="PF00005">
    <property type="entry name" value="ABC_tran"/>
    <property type="match status" value="1"/>
</dbReference>
<sequence>MTNEIILELKNIVKNYDGKKQVINNISLQIKKGETIALVGKSGCGKSTLLNILGGFECVTKGQALFNGQEIIKPTRQCVMLMQNYGLLPWKNVRKNIEFAFEGIKLAQKEQQERTDYYLGLVNLTENEKTMPNALSGGMQQRVALARALVMKPQVLLFDEPFAALDTFTRYYLQDELVKIKNEEQTTMVLVTHDIDEAIYLADRIIILNQNSGEIQKEFQVKLSIPRERASADFQYYREAIFKEFQFTQEQQTIEFNI</sequence>
<keyword evidence="1" id="KW-0813">Transport</keyword>
<dbReference type="PROSITE" id="PS00211">
    <property type="entry name" value="ABC_TRANSPORTER_1"/>
    <property type="match status" value="1"/>
</dbReference>
<dbReference type="InterPro" id="IPR027417">
    <property type="entry name" value="P-loop_NTPase"/>
</dbReference>
<dbReference type="PANTHER" id="PTHR42788:SF13">
    <property type="entry name" value="ALIPHATIC SULFONATES IMPORT ATP-BINDING PROTEIN SSUB"/>
    <property type="match status" value="1"/>
</dbReference>
<feature type="domain" description="ABC transporter" evidence="4">
    <location>
        <begin position="7"/>
        <end position="235"/>
    </location>
</feature>
<dbReference type="Gene3D" id="3.40.50.300">
    <property type="entry name" value="P-loop containing nucleotide triphosphate hydrolases"/>
    <property type="match status" value="1"/>
</dbReference>
<dbReference type="SUPFAM" id="SSF52540">
    <property type="entry name" value="P-loop containing nucleoside triphosphate hydrolases"/>
    <property type="match status" value="1"/>
</dbReference>
<dbReference type="InterPro" id="IPR003439">
    <property type="entry name" value="ABC_transporter-like_ATP-bd"/>
</dbReference>
<dbReference type="InterPro" id="IPR003593">
    <property type="entry name" value="AAA+_ATPase"/>
</dbReference>
<dbReference type="PROSITE" id="PS50893">
    <property type="entry name" value="ABC_TRANSPORTER_2"/>
    <property type="match status" value="1"/>
</dbReference>
<dbReference type="CDD" id="cd03293">
    <property type="entry name" value="ABC_NrtD_SsuB_transporters"/>
    <property type="match status" value="1"/>
</dbReference>
<evidence type="ECO:0000259" key="4">
    <source>
        <dbReference type="PROSITE" id="PS50893"/>
    </source>
</evidence>
<protein>
    <submittedName>
        <fullName evidence="5">ABC transporter ATP-binding protein</fullName>
    </submittedName>
</protein>
<dbReference type="GO" id="GO:0016887">
    <property type="term" value="F:ATP hydrolysis activity"/>
    <property type="evidence" value="ECO:0007669"/>
    <property type="project" value="InterPro"/>
</dbReference>
<dbReference type="AlphaFoldDB" id="A0A2U3ALQ0"/>
<dbReference type="RefSeq" id="WP_109305826.1">
    <property type="nucleotide sequence ID" value="NZ_BJUF01000044.1"/>
</dbReference>
<dbReference type="InterPro" id="IPR017871">
    <property type="entry name" value="ABC_transporter-like_CS"/>
</dbReference>
<evidence type="ECO:0000256" key="2">
    <source>
        <dbReference type="ARBA" id="ARBA00022741"/>
    </source>
</evidence>
<dbReference type="InterPro" id="IPR050166">
    <property type="entry name" value="ABC_transporter_ATP-bind"/>
</dbReference>
<dbReference type="PANTHER" id="PTHR42788">
    <property type="entry name" value="TAURINE IMPORT ATP-BINDING PROTEIN-RELATED"/>
    <property type="match status" value="1"/>
</dbReference>
<dbReference type="EMBL" id="QFVR01000008">
    <property type="protein sequence ID" value="PWI25466.1"/>
    <property type="molecule type" value="Genomic_DNA"/>
</dbReference>
<keyword evidence="3 5" id="KW-0067">ATP-binding</keyword>
<dbReference type="SMART" id="SM00382">
    <property type="entry name" value="AAA"/>
    <property type="match status" value="1"/>
</dbReference>
<evidence type="ECO:0000256" key="1">
    <source>
        <dbReference type="ARBA" id="ARBA00022448"/>
    </source>
</evidence>
<keyword evidence="6" id="KW-1185">Reference proteome</keyword>